<dbReference type="InterPro" id="IPR041682">
    <property type="entry name" value="AAA_14"/>
</dbReference>
<dbReference type="PANTHER" id="PTHR43566:SF2">
    <property type="entry name" value="DUF4143 DOMAIN-CONTAINING PROTEIN"/>
    <property type="match status" value="1"/>
</dbReference>
<protein>
    <submittedName>
        <fullName evidence="3">Putative ATPase (AAA+ superfamily)</fullName>
    </submittedName>
</protein>
<dbReference type="InterPro" id="IPR025420">
    <property type="entry name" value="DUF4143"/>
</dbReference>
<proteinExistence type="predicted"/>
<reference evidence="4" key="2">
    <citation type="submission" date="2015-05" db="EMBL/GenBank/DDBJ databases">
        <title>Complete genome sequence of Corynebacterium mustelae DSM 45274, isolated from various tissues of a male ferret with lethal sepsis.</title>
        <authorList>
            <person name="Ruckert C."/>
            <person name="Albersmeier A."/>
            <person name="Winkler A."/>
            <person name="Tauch A."/>
        </authorList>
    </citation>
    <scope>NUCLEOTIDE SEQUENCE [LARGE SCALE GENOMIC DNA]</scope>
    <source>
        <strain evidence="4">DSM 45274</strain>
    </source>
</reference>
<feature type="domain" description="AAA" evidence="1">
    <location>
        <begin position="32"/>
        <end position="154"/>
    </location>
</feature>
<evidence type="ECO:0000313" key="3">
    <source>
        <dbReference type="EMBL" id="AKK04388.1"/>
    </source>
</evidence>
<name>A0A0G3GXX1_9CORY</name>
<accession>A0A0G3GXX1</accession>
<dbReference type="PATRIC" id="fig|571915.4.peg.28"/>
<dbReference type="RefSeq" id="WP_083987369.1">
    <property type="nucleotide sequence ID" value="NZ_CP011542.1"/>
</dbReference>
<dbReference type="Proteomes" id="UP000035199">
    <property type="component" value="Chromosome"/>
</dbReference>
<gene>
    <name evidence="3" type="ORF">CMUST_00145</name>
</gene>
<dbReference type="PANTHER" id="PTHR43566">
    <property type="entry name" value="CONSERVED PROTEIN"/>
    <property type="match status" value="1"/>
</dbReference>
<evidence type="ECO:0000259" key="2">
    <source>
        <dbReference type="Pfam" id="PF13635"/>
    </source>
</evidence>
<keyword evidence="4" id="KW-1185">Reference proteome</keyword>
<dbReference type="SUPFAM" id="SSF52540">
    <property type="entry name" value="P-loop containing nucleoside triphosphate hydrolases"/>
    <property type="match status" value="1"/>
</dbReference>
<dbReference type="STRING" id="571915.CMUST_00145"/>
<organism evidence="3 4">
    <name type="scientific">Corynebacterium mustelae</name>
    <dbReference type="NCBI Taxonomy" id="571915"/>
    <lineage>
        <taxon>Bacteria</taxon>
        <taxon>Bacillati</taxon>
        <taxon>Actinomycetota</taxon>
        <taxon>Actinomycetes</taxon>
        <taxon>Mycobacteriales</taxon>
        <taxon>Corynebacteriaceae</taxon>
        <taxon>Corynebacterium</taxon>
    </lineage>
</organism>
<dbReference type="Pfam" id="PF13173">
    <property type="entry name" value="AAA_14"/>
    <property type="match status" value="1"/>
</dbReference>
<dbReference type="Pfam" id="PF13635">
    <property type="entry name" value="DUF4143"/>
    <property type="match status" value="1"/>
</dbReference>
<sequence>MTKWFLAGTIEDINVEYPRFQLPVLEKRLRRNPVVVIQGARQVGKTTLTRMTDGVVSEKEIVFTNLDDANTLRYAQEDQKSFLSQAKNGLLVIDETQRLPELLLGIKAVVDQSRRPGMFLLTGSADMLEVPSVADSLAGRLSRINLFPLSAGEVEHEPGRPHEDFVSFIQQASANDMRKLPKDSLEPRRILLGGYPEILLREDDMEDCYDWVENYVQSLATHDAKEVFGVHSSGVILGIIRRIAAEGIAEFNASKIARELDVSERTVRKYVEILTAMRLVHVVPAWSRNTTQRLIKRPKVLLNDSGLAMMVTKLHLEQLTAVGGREILGHYLEQFVVAELFKQQSWSATPFKIFHYRHRDGQEIDVLLETNDGTLIAIEVKLGTTIHEKWLKNLTSFKQQYKDRKVIGVVLHGGDDVQHMHGWLHVLPISSLWRHGL</sequence>
<reference evidence="3 4" key="1">
    <citation type="journal article" date="2015" name="Genome Announc.">
        <title>Complete Genome Sequence of the Type Strain Corynebacterium mustelae DSM 45274, Isolated from Various Tissues of a Male Ferret with Lethal Sepsis.</title>
        <authorList>
            <person name="Ruckert C."/>
            <person name="Eimer J."/>
            <person name="Winkler A."/>
            <person name="Tauch A."/>
        </authorList>
    </citation>
    <scope>NUCLEOTIDE SEQUENCE [LARGE SCALE GENOMIC DNA]</scope>
    <source>
        <strain evidence="3 4">DSM 45274</strain>
    </source>
</reference>
<dbReference type="AlphaFoldDB" id="A0A0G3GXX1"/>
<evidence type="ECO:0000313" key="4">
    <source>
        <dbReference type="Proteomes" id="UP000035199"/>
    </source>
</evidence>
<evidence type="ECO:0000259" key="1">
    <source>
        <dbReference type="Pfam" id="PF13173"/>
    </source>
</evidence>
<dbReference type="KEGG" id="cmv:CMUST_00145"/>
<dbReference type="InterPro" id="IPR027417">
    <property type="entry name" value="P-loop_NTPase"/>
</dbReference>
<feature type="domain" description="DUF4143" evidence="2">
    <location>
        <begin position="223"/>
        <end position="382"/>
    </location>
</feature>
<dbReference type="EMBL" id="CP011542">
    <property type="protein sequence ID" value="AKK04388.1"/>
    <property type="molecule type" value="Genomic_DNA"/>
</dbReference>